<evidence type="ECO:0000256" key="1">
    <source>
        <dbReference type="SAM" id="MobiDB-lite"/>
    </source>
</evidence>
<gene>
    <name evidence="2" type="ORF">HH213_17930</name>
</gene>
<evidence type="ECO:0000313" key="2">
    <source>
        <dbReference type="EMBL" id="QJD91802.1"/>
    </source>
</evidence>
<sequence>MSAVPITARREIRLAVVAALKNVPSATDIDSPGDWTTQLASLPAIQVRAPRGSKEPLGRGAPSYTSVVLIEIETKVVGKTGAEAQDLLESFDAEVEVALLTNHNLVAMTQQMSFEIESEINAEGRHHYGGSKWSIRCEVAEMFDPIYEAPSGAQPVAIPFQGMDVHADLANVYDPTRTYPNAAFSDAVKPAPRSAGPDGRDEGGLSINFPQ</sequence>
<feature type="region of interest" description="Disordered" evidence="1">
    <location>
        <begin position="183"/>
        <end position="211"/>
    </location>
</feature>
<keyword evidence="3" id="KW-1185">Reference proteome</keyword>
<proteinExistence type="predicted"/>
<dbReference type="RefSeq" id="WP_169113115.1">
    <property type="nucleotide sequence ID" value="NZ_CP051684.1"/>
</dbReference>
<dbReference type="Proteomes" id="UP000503117">
    <property type="component" value="Chromosome"/>
</dbReference>
<protein>
    <submittedName>
        <fullName evidence="2">Uncharacterized protein</fullName>
    </submittedName>
</protein>
<accession>A0ABX6MFU5</accession>
<name>A0ABX6MFU5_9BURK</name>
<organism evidence="2 3">
    <name type="scientific">Duganella dendranthematis</name>
    <dbReference type="NCBI Taxonomy" id="2728021"/>
    <lineage>
        <taxon>Bacteria</taxon>
        <taxon>Pseudomonadati</taxon>
        <taxon>Pseudomonadota</taxon>
        <taxon>Betaproteobacteria</taxon>
        <taxon>Burkholderiales</taxon>
        <taxon>Oxalobacteraceae</taxon>
        <taxon>Telluria group</taxon>
        <taxon>Duganella</taxon>
    </lineage>
</organism>
<dbReference type="EMBL" id="CP051684">
    <property type="protein sequence ID" value="QJD91802.1"/>
    <property type="molecule type" value="Genomic_DNA"/>
</dbReference>
<evidence type="ECO:0000313" key="3">
    <source>
        <dbReference type="Proteomes" id="UP000503117"/>
    </source>
</evidence>
<reference evidence="2 3" key="1">
    <citation type="submission" date="2020-04" db="EMBL/GenBank/DDBJ databases">
        <title>Genome sequencing of novel species.</title>
        <authorList>
            <person name="Heo J."/>
            <person name="Kim S.-J."/>
            <person name="Kim J.-S."/>
            <person name="Hong S.-B."/>
            <person name="Kwon S.-W."/>
        </authorList>
    </citation>
    <scope>NUCLEOTIDE SEQUENCE [LARGE SCALE GENOMIC DNA]</scope>
    <source>
        <strain evidence="2 3">AF9R3</strain>
    </source>
</reference>